<evidence type="ECO:0000313" key="2">
    <source>
        <dbReference type="Proteomes" id="UP000815677"/>
    </source>
</evidence>
<proteinExistence type="predicted"/>
<organism evidence="1 2">
    <name type="scientific">Mycena chlorophos</name>
    <name type="common">Agaric fungus</name>
    <name type="synonym">Agaricus chlorophos</name>
    <dbReference type="NCBI Taxonomy" id="658473"/>
    <lineage>
        <taxon>Eukaryota</taxon>
        <taxon>Fungi</taxon>
        <taxon>Dikarya</taxon>
        <taxon>Basidiomycota</taxon>
        <taxon>Agaricomycotina</taxon>
        <taxon>Agaricomycetes</taxon>
        <taxon>Agaricomycetidae</taxon>
        <taxon>Agaricales</taxon>
        <taxon>Marasmiineae</taxon>
        <taxon>Mycenaceae</taxon>
        <taxon>Mycena</taxon>
    </lineage>
</organism>
<evidence type="ECO:0000313" key="1">
    <source>
        <dbReference type="EMBL" id="GAT54728.1"/>
    </source>
</evidence>
<name>A0ABQ0LUJ9_MYCCL</name>
<keyword evidence="2" id="KW-1185">Reference proteome</keyword>
<dbReference type="EMBL" id="DF848751">
    <property type="protein sequence ID" value="GAT54728.1"/>
    <property type="molecule type" value="Genomic_DNA"/>
</dbReference>
<reference evidence="1" key="1">
    <citation type="submission" date="2014-09" db="EMBL/GenBank/DDBJ databases">
        <title>Genome sequence of the luminous mushroom Mycena chlorophos for searching fungal bioluminescence genes.</title>
        <authorList>
            <person name="Tanaka Y."/>
            <person name="Kasuga D."/>
            <person name="Oba Y."/>
            <person name="Hase S."/>
            <person name="Sato K."/>
            <person name="Oba Y."/>
            <person name="Sakakibara Y."/>
        </authorList>
    </citation>
    <scope>NUCLEOTIDE SEQUENCE</scope>
</reference>
<protein>
    <recommendedName>
        <fullName evidence="3">F-box domain-containing protein</fullName>
    </recommendedName>
</protein>
<evidence type="ECO:0008006" key="3">
    <source>
        <dbReference type="Google" id="ProtNLM"/>
    </source>
</evidence>
<dbReference type="Proteomes" id="UP000815677">
    <property type="component" value="Unassembled WGS sequence"/>
</dbReference>
<gene>
    <name evidence="1" type="ORF">MCHLO_11558</name>
</gene>
<accession>A0ABQ0LUJ9</accession>
<sequence>MAPNAAGRPATDLCPTELWEQILAELCDDSDDLLLGPISQSCRDLRGLAVWMALQRHGLTPEVLSERVLRLPTGIALRALAMHLASRRPTPLEAAELDVQCGYQWAQHVTPPDLAPFLDDIASNVSLPHLTELHLHLEEDFISPGALRTLLANNPTLHGIFYHGASRPVPERTLLLDAPLVHPSLAAIHTSSSLLNSAEPTARLVPALIDSPKLIGFSFTFRAYHNADDDASGLLTDLKAIAGCGREGMILFLNHLESGLSTFWSESREAIDTARLFSAPRCVLTKIYTTTNEVSTAHRLLPWLAAMRPQAPVNAHFKLVLSDRVQAGFGSAQTSESKRRAIERGLLDEAGRVLQGDNWTVTVAVVFSGFGADTISFA</sequence>